<accession>A0ABN3A091</accession>
<keyword evidence="3" id="KW-1185">Reference proteome</keyword>
<gene>
    <name evidence="2" type="ORF">GCM10009844_33130</name>
</gene>
<comment type="caution">
    <text evidence="2">The sequence shown here is derived from an EMBL/GenBank/DDBJ whole genome shotgun (WGS) entry which is preliminary data.</text>
</comment>
<dbReference type="Proteomes" id="UP001501771">
    <property type="component" value="Unassembled WGS sequence"/>
</dbReference>
<evidence type="ECO:0000313" key="2">
    <source>
        <dbReference type="EMBL" id="GAA2151231.1"/>
    </source>
</evidence>
<dbReference type="RefSeq" id="WP_344154690.1">
    <property type="nucleotide sequence ID" value="NZ_BAAAQR010000011.1"/>
</dbReference>
<sequence length="130" mass="14217">MPNVLFRGLSGLLRSTFWLVPAAVIQMHGFSDRTVVLVSTLTGVAWQLVHRRDLADRLVVLAMFWLALGFGTAVFFGSEVRLDVGPTTSTVGIVMGLVAAEQLLRFLEGRRILRQRAAWAGRDEAVPAGP</sequence>
<reference evidence="2 3" key="1">
    <citation type="journal article" date="2019" name="Int. J. Syst. Evol. Microbiol.">
        <title>The Global Catalogue of Microorganisms (GCM) 10K type strain sequencing project: providing services to taxonomists for standard genome sequencing and annotation.</title>
        <authorList>
            <consortium name="The Broad Institute Genomics Platform"/>
            <consortium name="The Broad Institute Genome Sequencing Center for Infectious Disease"/>
            <person name="Wu L."/>
            <person name="Ma J."/>
        </authorList>
    </citation>
    <scope>NUCLEOTIDE SEQUENCE [LARGE SCALE GENOMIC DNA]</scope>
    <source>
        <strain evidence="2 3">JCM 16022</strain>
    </source>
</reference>
<protein>
    <submittedName>
        <fullName evidence="2">Uncharacterized protein</fullName>
    </submittedName>
</protein>
<organism evidence="2 3">
    <name type="scientific">Nocardioides koreensis</name>
    <dbReference type="NCBI Taxonomy" id="433651"/>
    <lineage>
        <taxon>Bacteria</taxon>
        <taxon>Bacillati</taxon>
        <taxon>Actinomycetota</taxon>
        <taxon>Actinomycetes</taxon>
        <taxon>Propionibacteriales</taxon>
        <taxon>Nocardioidaceae</taxon>
        <taxon>Nocardioides</taxon>
    </lineage>
</organism>
<name>A0ABN3A091_9ACTN</name>
<keyword evidence="1" id="KW-0472">Membrane</keyword>
<dbReference type="EMBL" id="BAAAQR010000011">
    <property type="protein sequence ID" value="GAA2151231.1"/>
    <property type="molecule type" value="Genomic_DNA"/>
</dbReference>
<keyword evidence="1" id="KW-1133">Transmembrane helix</keyword>
<proteinExistence type="predicted"/>
<keyword evidence="1" id="KW-0812">Transmembrane</keyword>
<feature type="transmembrane region" description="Helical" evidence="1">
    <location>
        <begin position="58"/>
        <end position="77"/>
    </location>
</feature>
<feature type="transmembrane region" description="Helical" evidence="1">
    <location>
        <begin position="89"/>
        <end position="107"/>
    </location>
</feature>
<evidence type="ECO:0000313" key="3">
    <source>
        <dbReference type="Proteomes" id="UP001501771"/>
    </source>
</evidence>
<evidence type="ECO:0000256" key="1">
    <source>
        <dbReference type="SAM" id="Phobius"/>
    </source>
</evidence>